<protein>
    <submittedName>
        <fullName evidence="2">Uncharacterized protein</fullName>
    </submittedName>
</protein>
<comment type="caution">
    <text evidence="2">The sequence shown here is derived from an EMBL/GenBank/DDBJ whole genome shotgun (WGS) entry which is preliminary data.</text>
</comment>
<feature type="non-terminal residue" evidence="2">
    <location>
        <position position="1"/>
    </location>
</feature>
<gene>
    <name evidence="2" type="ORF">BJ554DRAFT_6318</name>
</gene>
<feature type="region of interest" description="Disordered" evidence="1">
    <location>
        <begin position="81"/>
        <end position="140"/>
    </location>
</feature>
<name>A0A8H7ZY71_9FUNG</name>
<dbReference type="AlphaFoldDB" id="A0A8H7ZY71"/>
<organism evidence="2 3">
    <name type="scientific">Olpidium bornovanus</name>
    <dbReference type="NCBI Taxonomy" id="278681"/>
    <lineage>
        <taxon>Eukaryota</taxon>
        <taxon>Fungi</taxon>
        <taxon>Fungi incertae sedis</taxon>
        <taxon>Olpidiomycota</taxon>
        <taxon>Olpidiomycotina</taxon>
        <taxon>Olpidiomycetes</taxon>
        <taxon>Olpidiales</taxon>
        <taxon>Olpidiaceae</taxon>
        <taxon>Olpidium</taxon>
    </lineage>
</organism>
<reference evidence="2 3" key="1">
    <citation type="journal article" name="Sci. Rep.">
        <title>Genome-scale phylogenetic analyses confirm Olpidium as the closest living zoosporic fungus to the non-flagellated, terrestrial fungi.</title>
        <authorList>
            <person name="Chang Y."/>
            <person name="Rochon D."/>
            <person name="Sekimoto S."/>
            <person name="Wang Y."/>
            <person name="Chovatia M."/>
            <person name="Sandor L."/>
            <person name="Salamov A."/>
            <person name="Grigoriev I.V."/>
            <person name="Stajich J.E."/>
            <person name="Spatafora J.W."/>
        </authorList>
    </citation>
    <scope>NUCLEOTIDE SEQUENCE [LARGE SCALE GENOMIC DNA]</scope>
    <source>
        <strain evidence="2">S191</strain>
    </source>
</reference>
<feature type="compositionally biased region" description="Basic and acidic residues" evidence="1">
    <location>
        <begin position="218"/>
        <end position="233"/>
    </location>
</feature>
<feature type="region of interest" description="Disordered" evidence="1">
    <location>
        <begin position="198"/>
        <end position="234"/>
    </location>
</feature>
<dbReference type="Proteomes" id="UP000673691">
    <property type="component" value="Unassembled WGS sequence"/>
</dbReference>
<proteinExistence type="predicted"/>
<feature type="compositionally biased region" description="Polar residues" evidence="1">
    <location>
        <begin position="81"/>
        <end position="92"/>
    </location>
</feature>
<accession>A0A8H7ZY71</accession>
<dbReference type="EMBL" id="JAEFCI010003583">
    <property type="protein sequence ID" value="KAG5461479.1"/>
    <property type="molecule type" value="Genomic_DNA"/>
</dbReference>
<keyword evidence="3" id="KW-1185">Reference proteome</keyword>
<evidence type="ECO:0000256" key="1">
    <source>
        <dbReference type="SAM" id="MobiDB-lite"/>
    </source>
</evidence>
<evidence type="ECO:0000313" key="3">
    <source>
        <dbReference type="Proteomes" id="UP000673691"/>
    </source>
</evidence>
<sequence>PPTPQTPPQPLGEIHAKRTEATHGVQATKPKLAAVRALKTEGALLVVPAGAPELYLRGGGFRPAPLTDRDRLHSDIGKQLQESVRATGTNSRDVPKAESGPRYVCDAEKGGSRVRNSTKKRTDRVSMLSNGRPRDETAAGVVAGGGFAPPGEQRTRRVPVSFVLWRRRVSAVRNFPHELGGLPEILDGDRVQILGHPEAHALGSGGKGRIGARRSRRRAENKNGENPEGDSERANVLLRSLAGVGGGLQDSLLARRDRGFSSFSGAR</sequence>
<evidence type="ECO:0000313" key="2">
    <source>
        <dbReference type="EMBL" id="KAG5461479.1"/>
    </source>
</evidence>